<dbReference type="Proteomes" id="UP001054837">
    <property type="component" value="Unassembled WGS sequence"/>
</dbReference>
<evidence type="ECO:0000256" key="1">
    <source>
        <dbReference type="SAM" id="MobiDB-lite"/>
    </source>
</evidence>
<protein>
    <submittedName>
        <fullName evidence="2">Uncharacterized protein</fullName>
    </submittedName>
</protein>
<comment type="caution">
    <text evidence="2">The sequence shown here is derived from an EMBL/GenBank/DDBJ whole genome shotgun (WGS) entry which is preliminary data.</text>
</comment>
<organism evidence="2 3">
    <name type="scientific">Caerostris darwini</name>
    <dbReference type="NCBI Taxonomy" id="1538125"/>
    <lineage>
        <taxon>Eukaryota</taxon>
        <taxon>Metazoa</taxon>
        <taxon>Ecdysozoa</taxon>
        <taxon>Arthropoda</taxon>
        <taxon>Chelicerata</taxon>
        <taxon>Arachnida</taxon>
        <taxon>Araneae</taxon>
        <taxon>Araneomorphae</taxon>
        <taxon>Entelegynae</taxon>
        <taxon>Araneoidea</taxon>
        <taxon>Araneidae</taxon>
        <taxon>Caerostris</taxon>
    </lineage>
</organism>
<feature type="region of interest" description="Disordered" evidence="1">
    <location>
        <begin position="1"/>
        <end position="65"/>
    </location>
</feature>
<dbReference type="EMBL" id="BPLQ01002063">
    <property type="protein sequence ID" value="GIX88385.1"/>
    <property type="molecule type" value="Genomic_DNA"/>
</dbReference>
<gene>
    <name evidence="2" type="ORF">CDAR_423731</name>
</gene>
<reference evidence="2 3" key="1">
    <citation type="submission" date="2021-06" db="EMBL/GenBank/DDBJ databases">
        <title>Caerostris darwini draft genome.</title>
        <authorList>
            <person name="Kono N."/>
            <person name="Arakawa K."/>
        </authorList>
    </citation>
    <scope>NUCLEOTIDE SEQUENCE [LARGE SCALE GENOMIC DNA]</scope>
</reference>
<accession>A0AAV4NXB3</accession>
<keyword evidence="3" id="KW-1185">Reference proteome</keyword>
<name>A0AAV4NXB3_9ARAC</name>
<evidence type="ECO:0000313" key="3">
    <source>
        <dbReference type="Proteomes" id="UP001054837"/>
    </source>
</evidence>
<dbReference type="AlphaFoldDB" id="A0AAV4NXB3"/>
<sequence length="92" mass="10166">VPGSLTFLHRDPSGIPNDISQHGRNSIHPDIGMQGRAAAGTRPPPLPPPLVCRRNEEKGSYSSSPPPPCLIERRCRLYLSLLHSCQRSKELF</sequence>
<proteinExistence type="predicted"/>
<evidence type="ECO:0000313" key="2">
    <source>
        <dbReference type="EMBL" id="GIX88385.1"/>
    </source>
</evidence>
<feature type="non-terminal residue" evidence="2">
    <location>
        <position position="1"/>
    </location>
</feature>